<dbReference type="PANTHER" id="PTHR34386:SF1">
    <property type="entry name" value="GLUTAREDOXIN-LIKE PROTEIN NRDH"/>
    <property type="match status" value="1"/>
</dbReference>
<feature type="domain" description="Glutaredoxin" evidence="1">
    <location>
        <begin position="91"/>
        <end position="147"/>
    </location>
</feature>
<feature type="domain" description="DUF4124" evidence="2">
    <location>
        <begin position="26"/>
        <end position="65"/>
    </location>
</feature>
<sequence>MADIHIRWCNLKTDVSIKVSCLLAVMCFFMASPVAAEIFKWMDDNGKVHFGDRPPAERKVEKVNVKINSYSSVEIVPFEASVSRNIRRGKVVMYSTVWCGYCKKARRYFRENNIPFQEYDTETSNRGKADYQRLKGTGVPIILVGEKRMNGFSPSGFERLYQ</sequence>
<evidence type="ECO:0000313" key="3">
    <source>
        <dbReference type="EMBL" id="VAW90346.1"/>
    </source>
</evidence>
<dbReference type="Gene3D" id="3.40.30.10">
    <property type="entry name" value="Glutaredoxin"/>
    <property type="match status" value="1"/>
</dbReference>
<gene>
    <name evidence="3" type="ORF">MNBD_GAMMA17-445</name>
</gene>
<dbReference type="InterPro" id="IPR025392">
    <property type="entry name" value="DUF4124"/>
</dbReference>
<dbReference type="InterPro" id="IPR002109">
    <property type="entry name" value="Glutaredoxin"/>
</dbReference>
<dbReference type="SUPFAM" id="SSF52833">
    <property type="entry name" value="Thioredoxin-like"/>
    <property type="match status" value="1"/>
</dbReference>
<dbReference type="InterPro" id="IPR036249">
    <property type="entry name" value="Thioredoxin-like_sf"/>
</dbReference>
<dbReference type="Pfam" id="PF00462">
    <property type="entry name" value="Glutaredoxin"/>
    <property type="match status" value="1"/>
</dbReference>
<reference evidence="3" key="1">
    <citation type="submission" date="2018-06" db="EMBL/GenBank/DDBJ databases">
        <authorList>
            <person name="Zhirakovskaya E."/>
        </authorList>
    </citation>
    <scope>NUCLEOTIDE SEQUENCE</scope>
</reference>
<organism evidence="3">
    <name type="scientific">hydrothermal vent metagenome</name>
    <dbReference type="NCBI Taxonomy" id="652676"/>
    <lineage>
        <taxon>unclassified sequences</taxon>
        <taxon>metagenomes</taxon>
        <taxon>ecological metagenomes</taxon>
    </lineage>
</organism>
<dbReference type="CDD" id="cd02976">
    <property type="entry name" value="NrdH"/>
    <property type="match status" value="1"/>
</dbReference>
<proteinExistence type="predicted"/>
<dbReference type="PANTHER" id="PTHR34386">
    <property type="entry name" value="GLUTAREDOXIN"/>
    <property type="match status" value="1"/>
</dbReference>
<dbReference type="GO" id="GO:0009055">
    <property type="term" value="F:electron transfer activity"/>
    <property type="evidence" value="ECO:0007669"/>
    <property type="project" value="TreeGrafter"/>
</dbReference>
<dbReference type="GO" id="GO:0045454">
    <property type="term" value="P:cell redox homeostasis"/>
    <property type="evidence" value="ECO:0007669"/>
    <property type="project" value="TreeGrafter"/>
</dbReference>
<name>A0A3B1AC68_9ZZZZ</name>
<accession>A0A3B1AC68</accession>
<evidence type="ECO:0000259" key="1">
    <source>
        <dbReference type="Pfam" id="PF00462"/>
    </source>
</evidence>
<dbReference type="InterPro" id="IPR051548">
    <property type="entry name" value="Grx-like_ET"/>
</dbReference>
<dbReference type="AlphaFoldDB" id="A0A3B1AC68"/>
<evidence type="ECO:0000259" key="2">
    <source>
        <dbReference type="Pfam" id="PF13511"/>
    </source>
</evidence>
<dbReference type="PROSITE" id="PS51354">
    <property type="entry name" value="GLUTAREDOXIN_2"/>
    <property type="match status" value="1"/>
</dbReference>
<protein>
    <submittedName>
        <fullName evidence="3">Uncharacterized protein</fullName>
    </submittedName>
</protein>
<dbReference type="EMBL" id="UOFQ01000183">
    <property type="protein sequence ID" value="VAW90346.1"/>
    <property type="molecule type" value="Genomic_DNA"/>
</dbReference>
<dbReference type="Pfam" id="PF13511">
    <property type="entry name" value="DUF4124"/>
    <property type="match status" value="1"/>
</dbReference>